<keyword evidence="4" id="KW-0547">Nucleotide-binding</keyword>
<dbReference type="GO" id="GO:0005525">
    <property type="term" value="F:GTP binding"/>
    <property type="evidence" value="ECO:0007669"/>
    <property type="project" value="UniProtKB-KW"/>
</dbReference>
<dbReference type="InterPro" id="IPR027417">
    <property type="entry name" value="P-loop_NTPase"/>
</dbReference>
<evidence type="ECO:0000256" key="2">
    <source>
        <dbReference type="ARBA" id="ARBA00022596"/>
    </source>
</evidence>
<dbReference type="Pfam" id="PF02492">
    <property type="entry name" value="cobW"/>
    <property type="match status" value="1"/>
</dbReference>
<protein>
    <submittedName>
        <fullName evidence="9">Ni2+-binding GTPase, urease/hydrogenase maturation protein</fullName>
    </submittedName>
</protein>
<evidence type="ECO:0000313" key="10">
    <source>
        <dbReference type="Proteomes" id="UP000002026"/>
    </source>
</evidence>
<keyword evidence="5" id="KW-0378">Hydrolase</keyword>
<keyword evidence="6" id="KW-0862">Zinc</keyword>
<evidence type="ECO:0000256" key="6">
    <source>
        <dbReference type="ARBA" id="ARBA00022833"/>
    </source>
</evidence>
<evidence type="ECO:0000256" key="1">
    <source>
        <dbReference type="ARBA" id="ARBA00006211"/>
    </source>
</evidence>
<organism evidence="9 10">
    <name type="scientific">Slackia heliotrinireducens (strain ATCC 29202 / DSM 20476 / NCTC 11029 / RHS 1)</name>
    <name type="common">Peptococcus heliotrinreducens</name>
    <dbReference type="NCBI Taxonomy" id="471855"/>
    <lineage>
        <taxon>Bacteria</taxon>
        <taxon>Bacillati</taxon>
        <taxon>Actinomycetota</taxon>
        <taxon>Coriobacteriia</taxon>
        <taxon>Eggerthellales</taxon>
        <taxon>Eggerthellaceae</taxon>
        <taxon>Slackia</taxon>
    </lineage>
</organism>
<evidence type="ECO:0000256" key="7">
    <source>
        <dbReference type="ARBA" id="ARBA00023134"/>
    </source>
</evidence>
<dbReference type="InterPro" id="IPR004392">
    <property type="entry name" value="Hyd_mat_HypB"/>
</dbReference>
<dbReference type="Proteomes" id="UP000002026">
    <property type="component" value="Chromosome"/>
</dbReference>
<dbReference type="PANTHER" id="PTHR30134">
    <property type="entry name" value="HYDROGENASE PROTEIN ASSEMBLY PROTEIN, NICKEL CHAPERONE"/>
    <property type="match status" value="1"/>
</dbReference>
<feature type="domain" description="CobW/HypB/UreG nucleotide-binding" evidence="8">
    <location>
        <begin position="40"/>
        <end position="192"/>
    </location>
</feature>
<dbReference type="eggNOG" id="COG0378">
    <property type="taxonomic scope" value="Bacteria"/>
</dbReference>
<keyword evidence="7" id="KW-0342">GTP-binding</keyword>
<dbReference type="NCBIfam" id="TIGR00073">
    <property type="entry name" value="hypB"/>
    <property type="match status" value="1"/>
</dbReference>
<dbReference type="RefSeq" id="WP_012799096.1">
    <property type="nucleotide sequence ID" value="NC_013165.1"/>
</dbReference>
<proteinExistence type="inferred from homology"/>
<name>C7N7W0_SLAHD</name>
<dbReference type="GO" id="GO:0008270">
    <property type="term" value="F:zinc ion binding"/>
    <property type="evidence" value="ECO:0007669"/>
    <property type="project" value="TreeGrafter"/>
</dbReference>
<keyword evidence="2" id="KW-0533">Nickel</keyword>
<dbReference type="EMBL" id="CP001684">
    <property type="protein sequence ID" value="ACV22995.1"/>
    <property type="molecule type" value="Genomic_DNA"/>
</dbReference>
<keyword evidence="3" id="KW-0479">Metal-binding</keyword>
<evidence type="ECO:0000259" key="8">
    <source>
        <dbReference type="Pfam" id="PF02492"/>
    </source>
</evidence>
<evidence type="ECO:0000313" key="9">
    <source>
        <dbReference type="EMBL" id="ACV22995.1"/>
    </source>
</evidence>
<dbReference type="AlphaFoldDB" id="C7N7W0"/>
<evidence type="ECO:0000256" key="4">
    <source>
        <dbReference type="ARBA" id="ARBA00022741"/>
    </source>
</evidence>
<comment type="similarity">
    <text evidence="1">Belongs to the SIMIBI class G3E GTPase family. HypB/HupM subfamily.</text>
</comment>
<dbReference type="GO" id="GO:0016151">
    <property type="term" value="F:nickel cation binding"/>
    <property type="evidence" value="ECO:0007669"/>
    <property type="project" value="InterPro"/>
</dbReference>
<dbReference type="KEGG" id="shi:Shel_19810"/>
<gene>
    <name evidence="9" type="ordered locus">Shel_19810</name>
</gene>
<dbReference type="InterPro" id="IPR003495">
    <property type="entry name" value="CobW/HypB/UreG_nucleotide-bd"/>
</dbReference>
<keyword evidence="10" id="KW-1185">Reference proteome</keyword>
<dbReference type="GO" id="GO:0051604">
    <property type="term" value="P:protein maturation"/>
    <property type="evidence" value="ECO:0007669"/>
    <property type="project" value="InterPro"/>
</dbReference>
<evidence type="ECO:0000256" key="3">
    <source>
        <dbReference type="ARBA" id="ARBA00022723"/>
    </source>
</evidence>
<reference evidence="9 10" key="1">
    <citation type="journal article" date="2009" name="Stand. Genomic Sci.">
        <title>Complete genome sequence of Slackia heliotrinireducens type strain (RHS 1).</title>
        <authorList>
            <person name="Pukall R."/>
            <person name="Lapidus A."/>
            <person name="Nolan M."/>
            <person name="Copeland A."/>
            <person name="Glavina Del Rio T."/>
            <person name="Lucas S."/>
            <person name="Chen F."/>
            <person name="Tice H."/>
            <person name="Cheng J.F."/>
            <person name="Chertkov O."/>
            <person name="Bruce D."/>
            <person name="Goodwin L."/>
            <person name="Kuske C."/>
            <person name="Brettin T."/>
            <person name="Detter J.C."/>
            <person name="Han C."/>
            <person name="Pitluck S."/>
            <person name="Pati A."/>
            <person name="Mavrommatis K."/>
            <person name="Ivanova N."/>
            <person name="Ovchinnikova G."/>
            <person name="Chen A."/>
            <person name="Palaniappan K."/>
            <person name="Schneider S."/>
            <person name="Rohde M."/>
            <person name="Chain P."/>
            <person name="D'haeseleer P."/>
            <person name="Goker M."/>
            <person name="Bristow J."/>
            <person name="Eisen J.A."/>
            <person name="Markowitz V."/>
            <person name="Kyrpides N.C."/>
            <person name="Klenk H.P."/>
            <person name="Hugenholtz P."/>
        </authorList>
    </citation>
    <scope>NUCLEOTIDE SEQUENCE [LARGE SCALE GENOMIC DNA]</scope>
    <source>
        <strain evidence="10">ATCC 29202 / DSM 20476 / NCTC 11029 / RHS 1</strain>
    </source>
</reference>
<accession>C7N7W0</accession>
<dbReference type="SUPFAM" id="SSF52540">
    <property type="entry name" value="P-loop containing nucleoside triphosphate hydrolases"/>
    <property type="match status" value="1"/>
</dbReference>
<dbReference type="GO" id="GO:0003924">
    <property type="term" value="F:GTPase activity"/>
    <property type="evidence" value="ECO:0007669"/>
    <property type="project" value="InterPro"/>
</dbReference>
<dbReference type="PANTHER" id="PTHR30134:SF2">
    <property type="entry name" value="HYDROGENASE MATURATION FACTOR HYPB"/>
    <property type="match status" value="1"/>
</dbReference>
<dbReference type="PIRSF" id="PIRSF005624">
    <property type="entry name" value="Ni-bind_GTPase"/>
    <property type="match status" value="1"/>
</dbReference>
<dbReference type="Gene3D" id="3.40.50.300">
    <property type="entry name" value="P-loop containing nucleotide triphosphate hydrolases"/>
    <property type="match status" value="1"/>
</dbReference>
<dbReference type="HOGENOM" id="CLU_056148_0_1_11"/>
<evidence type="ECO:0000256" key="5">
    <source>
        <dbReference type="ARBA" id="ARBA00022801"/>
    </source>
</evidence>
<dbReference type="STRING" id="471855.Shel_19810"/>
<sequence length="213" mass="22756">MDTVRGMHAAQENDATAFANRKLLAEKRVFAVNVVAASRSGKTSVILATIEALRDEFNLAVIEGDMASRIQAERINQRGIPAVQVDAEPSGHLSAACVRDALAELDLDGLDLVIIENAGDPSGSVFVDVGEGLKVLVTAVSEGDAKPLEAPEIFRRCHAVLVNKIDMADQCGFDLDRFCSLVRKANASAPIFPVVATTGEGVEAWADWLRSQI</sequence>